<feature type="region of interest" description="Disordered" evidence="1">
    <location>
        <begin position="66"/>
        <end position="86"/>
    </location>
</feature>
<proteinExistence type="predicted"/>
<evidence type="ECO:0000313" key="3">
    <source>
        <dbReference type="Proteomes" id="UP000712281"/>
    </source>
</evidence>
<protein>
    <submittedName>
        <fullName evidence="2">Uncharacterized protein</fullName>
    </submittedName>
</protein>
<evidence type="ECO:0000256" key="1">
    <source>
        <dbReference type="SAM" id="MobiDB-lite"/>
    </source>
</evidence>
<accession>A0A8S9HJK8</accession>
<comment type="caution">
    <text evidence="2">The sequence shown here is derived from an EMBL/GenBank/DDBJ whole genome shotgun (WGS) entry which is preliminary data.</text>
</comment>
<dbReference type="Proteomes" id="UP000712281">
    <property type="component" value="Unassembled WGS sequence"/>
</dbReference>
<organism evidence="2 3">
    <name type="scientific">Brassica cretica</name>
    <name type="common">Mustard</name>
    <dbReference type="NCBI Taxonomy" id="69181"/>
    <lineage>
        <taxon>Eukaryota</taxon>
        <taxon>Viridiplantae</taxon>
        <taxon>Streptophyta</taxon>
        <taxon>Embryophyta</taxon>
        <taxon>Tracheophyta</taxon>
        <taxon>Spermatophyta</taxon>
        <taxon>Magnoliopsida</taxon>
        <taxon>eudicotyledons</taxon>
        <taxon>Gunneridae</taxon>
        <taxon>Pentapetalae</taxon>
        <taxon>rosids</taxon>
        <taxon>malvids</taxon>
        <taxon>Brassicales</taxon>
        <taxon>Brassicaceae</taxon>
        <taxon>Brassiceae</taxon>
        <taxon>Brassica</taxon>
    </lineage>
</organism>
<sequence length="86" mass="9793">MSNLIANGKGYVNLPPLGFKDPIWLWFIWNIWKARNKLWFENKSFTEWEVVTKSVADSKEWAATQSLTTGRGHTAERSSSAPPSIP</sequence>
<dbReference type="EMBL" id="QGKW02001940">
    <property type="protein sequence ID" value="KAF2556616.1"/>
    <property type="molecule type" value="Genomic_DNA"/>
</dbReference>
<dbReference type="AlphaFoldDB" id="A0A8S9HJK8"/>
<name>A0A8S9HJK8_BRACR</name>
<reference evidence="2" key="1">
    <citation type="submission" date="2019-12" db="EMBL/GenBank/DDBJ databases">
        <title>Genome sequencing and annotation of Brassica cretica.</title>
        <authorList>
            <person name="Studholme D.J."/>
            <person name="Sarris P.F."/>
        </authorList>
    </citation>
    <scope>NUCLEOTIDE SEQUENCE</scope>
    <source>
        <strain evidence="2">PFS-001/15</strain>
        <tissue evidence="2">Leaf</tissue>
    </source>
</reference>
<evidence type="ECO:0000313" key="2">
    <source>
        <dbReference type="EMBL" id="KAF2556616.1"/>
    </source>
</evidence>
<gene>
    <name evidence="2" type="ORF">F2Q68_00017034</name>
</gene>